<name>A0A0D6A1R6_9LACO</name>
<dbReference type="AlphaFoldDB" id="A0A0D6A1R6"/>
<evidence type="ECO:0000256" key="7">
    <source>
        <dbReference type="RuleBase" id="RU000477"/>
    </source>
</evidence>
<evidence type="ECO:0000256" key="3">
    <source>
        <dbReference type="ARBA" id="ARBA00022448"/>
    </source>
</evidence>
<dbReference type="STRING" id="1600.LBAT_0277"/>
<dbReference type="PRINTS" id="PR00783">
    <property type="entry name" value="MINTRINSICP"/>
</dbReference>
<keyword evidence="4 7" id="KW-0812">Transmembrane</keyword>
<feature type="transmembrane region" description="Helical" evidence="8">
    <location>
        <begin position="225"/>
        <end position="245"/>
    </location>
</feature>
<comment type="subcellular location">
    <subcellularLocation>
        <location evidence="1">Membrane</location>
        <topology evidence="1">Multi-pass membrane protein</topology>
    </subcellularLocation>
</comment>
<feature type="transmembrane region" description="Helical" evidence="8">
    <location>
        <begin position="146"/>
        <end position="163"/>
    </location>
</feature>
<evidence type="ECO:0000256" key="1">
    <source>
        <dbReference type="ARBA" id="ARBA00004141"/>
    </source>
</evidence>
<evidence type="ECO:0000256" key="2">
    <source>
        <dbReference type="ARBA" id="ARBA00006175"/>
    </source>
</evidence>
<evidence type="ECO:0000256" key="4">
    <source>
        <dbReference type="ARBA" id="ARBA00022692"/>
    </source>
</evidence>
<dbReference type="GO" id="GO:0015254">
    <property type="term" value="F:glycerol channel activity"/>
    <property type="evidence" value="ECO:0007669"/>
    <property type="project" value="TreeGrafter"/>
</dbReference>
<evidence type="ECO:0000256" key="8">
    <source>
        <dbReference type="SAM" id="Phobius"/>
    </source>
</evidence>
<dbReference type="KEGG" id="lae:LBAT_0277"/>
<dbReference type="Pfam" id="PF00230">
    <property type="entry name" value="MIP"/>
    <property type="match status" value="1"/>
</dbReference>
<keyword evidence="5 8" id="KW-1133">Transmembrane helix</keyword>
<dbReference type="InterPro" id="IPR022357">
    <property type="entry name" value="MIP_CS"/>
</dbReference>
<feature type="transmembrane region" description="Helical" evidence="8">
    <location>
        <begin position="52"/>
        <end position="72"/>
    </location>
</feature>
<dbReference type="SUPFAM" id="SSF81338">
    <property type="entry name" value="Aquaporin-like"/>
    <property type="match status" value="1"/>
</dbReference>
<keyword evidence="10" id="KW-1185">Reference proteome</keyword>
<evidence type="ECO:0000256" key="5">
    <source>
        <dbReference type="ARBA" id="ARBA00022989"/>
    </source>
</evidence>
<reference evidence="9 10" key="1">
    <citation type="submission" date="2015-03" db="EMBL/GenBank/DDBJ databases">
        <title>Complete genome sequence of Lactobacillus acetotolerans NBRC 13120.</title>
        <authorList>
            <person name="Toh H."/>
            <person name="Morita H."/>
            <person name="Fujita N."/>
        </authorList>
    </citation>
    <scope>NUCLEOTIDE SEQUENCE [LARGE SCALE GENOMIC DNA]</scope>
    <source>
        <strain evidence="9 10">NBRC 13120</strain>
    </source>
</reference>
<accession>A0A0D6A1R6</accession>
<sequence length="251" mass="26734">MSGSWMMRYVAEFFGTAILVILGNGAVANSFLKDTTGNGSDGQSNGGWNFIAWGFGFGVMLPAMLFGSISGNHINPAITIGEAACGIFPWAHVIPYIVCQMLGAILGQLLVVAIYWIYFKKTTNEPNVILSCFSTGDTLNSKSNGFITEFIDTAILGFVAMGLYRGMFFKQSIDIANIGIGLIITALVMAGGGPTGPALNPARDLGPRLVHAILPIPNKGDSNWAYSWVPVVAPILGCILGIWLYKISFGL</sequence>
<dbReference type="Gene3D" id="1.20.1080.10">
    <property type="entry name" value="Glycerol uptake facilitator protein"/>
    <property type="match status" value="1"/>
</dbReference>
<protein>
    <submittedName>
        <fullName evidence="9">Glycerol uptake facilitator protein</fullName>
    </submittedName>
</protein>
<comment type="similarity">
    <text evidence="2 7">Belongs to the MIP/aquaporin (TC 1.A.8) family.</text>
</comment>
<dbReference type="OrthoDB" id="9807293at2"/>
<evidence type="ECO:0000313" key="10">
    <source>
        <dbReference type="Proteomes" id="UP000035709"/>
    </source>
</evidence>
<feature type="transmembrane region" description="Helical" evidence="8">
    <location>
        <begin position="93"/>
        <end position="118"/>
    </location>
</feature>
<dbReference type="InterPro" id="IPR000425">
    <property type="entry name" value="MIP"/>
</dbReference>
<organism evidence="9 10">
    <name type="scientific">Lactobacillus acetotolerans</name>
    <dbReference type="NCBI Taxonomy" id="1600"/>
    <lineage>
        <taxon>Bacteria</taxon>
        <taxon>Bacillati</taxon>
        <taxon>Bacillota</taxon>
        <taxon>Bacilli</taxon>
        <taxon>Lactobacillales</taxon>
        <taxon>Lactobacillaceae</taxon>
        <taxon>Lactobacillus</taxon>
    </lineage>
</organism>
<dbReference type="PANTHER" id="PTHR43829:SF9">
    <property type="entry name" value="AQUAPORIN-9"/>
    <property type="match status" value="1"/>
</dbReference>
<dbReference type="Proteomes" id="UP000035709">
    <property type="component" value="Chromosome"/>
</dbReference>
<proteinExistence type="inferred from homology"/>
<keyword evidence="6 8" id="KW-0472">Membrane</keyword>
<dbReference type="GO" id="GO:0005886">
    <property type="term" value="C:plasma membrane"/>
    <property type="evidence" value="ECO:0007669"/>
    <property type="project" value="TreeGrafter"/>
</dbReference>
<dbReference type="CDD" id="cd00333">
    <property type="entry name" value="MIP"/>
    <property type="match status" value="1"/>
</dbReference>
<evidence type="ECO:0000313" key="9">
    <source>
        <dbReference type="EMBL" id="BAQ56666.1"/>
    </source>
</evidence>
<gene>
    <name evidence="9" type="ORF">LBAT_0277</name>
</gene>
<dbReference type="EMBL" id="AP014808">
    <property type="protein sequence ID" value="BAQ56666.1"/>
    <property type="molecule type" value="Genomic_DNA"/>
</dbReference>
<feature type="transmembrane region" description="Helical" evidence="8">
    <location>
        <begin position="175"/>
        <end position="193"/>
    </location>
</feature>
<dbReference type="RefSeq" id="WP_060459154.1">
    <property type="nucleotide sequence ID" value="NZ_AP014808.1"/>
</dbReference>
<keyword evidence="3 7" id="KW-0813">Transport</keyword>
<dbReference type="PANTHER" id="PTHR43829">
    <property type="entry name" value="AQUAPORIN OR AQUAGLYCEROPORIN RELATED"/>
    <property type="match status" value="1"/>
</dbReference>
<dbReference type="PATRIC" id="fig|1600.4.peg.283"/>
<dbReference type="InterPro" id="IPR050363">
    <property type="entry name" value="MIP/Aquaporin"/>
</dbReference>
<evidence type="ECO:0000256" key="6">
    <source>
        <dbReference type="ARBA" id="ARBA00023136"/>
    </source>
</evidence>
<dbReference type="PROSITE" id="PS00221">
    <property type="entry name" value="MIP"/>
    <property type="match status" value="1"/>
</dbReference>
<dbReference type="InterPro" id="IPR023271">
    <property type="entry name" value="Aquaporin-like"/>
</dbReference>